<sequence length="37" mass="3752">MATAISGTVETTPPGARGFPNPRRGASPKPCVNERAG</sequence>
<evidence type="ECO:0000313" key="2">
    <source>
        <dbReference type="EMBL" id="OWK37866.1"/>
    </source>
</evidence>
<dbReference type="Proteomes" id="UP000214646">
    <property type="component" value="Unassembled WGS sequence"/>
</dbReference>
<dbReference type="EMBL" id="NIDE01000014">
    <property type="protein sequence ID" value="OWK37866.1"/>
    <property type="molecule type" value="Genomic_DNA"/>
</dbReference>
<feature type="compositionally biased region" description="Polar residues" evidence="1">
    <location>
        <begin position="1"/>
        <end position="11"/>
    </location>
</feature>
<proteinExistence type="predicted"/>
<organism evidence="2 3">
    <name type="scientific">Fimbriiglobus ruber</name>
    <dbReference type="NCBI Taxonomy" id="1908690"/>
    <lineage>
        <taxon>Bacteria</taxon>
        <taxon>Pseudomonadati</taxon>
        <taxon>Planctomycetota</taxon>
        <taxon>Planctomycetia</taxon>
        <taxon>Gemmatales</taxon>
        <taxon>Gemmataceae</taxon>
        <taxon>Fimbriiglobus</taxon>
    </lineage>
</organism>
<evidence type="ECO:0000256" key="1">
    <source>
        <dbReference type="SAM" id="MobiDB-lite"/>
    </source>
</evidence>
<feature type="region of interest" description="Disordered" evidence="1">
    <location>
        <begin position="1"/>
        <end position="37"/>
    </location>
</feature>
<comment type="caution">
    <text evidence="2">The sequence shown here is derived from an EMBL/GenBank/DDBJ whole genome shotgun (WGS) entry which is preliminary data.</text>
</comment>
<gene>
    <name evidence="2" type="ORF">FRUB_06986</name>
</gene>
<dbReference type="AlphaFoldDB" id="A0A225DK98"/>
<keyword evidence="3" id="KW-1185">Reference proteome</keyword>
<protein>
    <submittedName>
        <fullName evidence="2">Uncharacterized protein</fullName>
    </submittedName>
</protein>
<accession>A0A225DK98</accession>
<evidence type="ECO:0000313" key="3">
    <source>
        <dbReference type="Proteomes" id="UP000214646"/>
    </source>
</evidence>
<reference evidence="3" key="1">
    <citation type="submission" date="2017-06" db="EMBL/GenBank/DDBJ databases">
        <title>Genome analysis of Fimbriiglobus ruber SP5, the first member of the order Planctomycetales with confirmed chitinolytic capability.</title>
        <authorList>
            <person name="Ravin N.V."/>
            <person name="Rakitin A.L."/>
            <person name="Ivanova A.A."/>
            <person name="Beletsky A.V."/>
            <person name="Kulichevskaya I.S."/>
            <person name="Mardanov A.V."/>
            <person name="Dedysh S.N."/>
        </authorList>
    </citation>
    <scope>NUCLEOTIDE SEQUENCE [LARGE SCALE GENOMIC DNA]</scope>
    <source>
        <strain evidence="3">SP5</strain>
    </source>
</reference>
<name>A0A225DK98_9BACT</name>